<name>U5L4W0_9BACI</name>
<evidence type="ECO:0000313" key="3">
    <source>
        <dbReference type="Proteomes" id="UP000017805"/>
    </source>
</evidence>
<dbReference type="KEGG" id="bif:N288_03690"/>
<dbReference type="SUPFAM" id="SSF56801">
    <property type="entry name" value="Acetyl-CoA synthetase-like"/>
    <property type="match status" value="1"/>
</dbReference>
<dbReference type="InterPro" id="IPR050237">
    <property type="entry name" value="ATP-dep_AMP-bd_enzyme"/>
</dbReference>
<dbReference type="Proteomes" id="UP000017805">
    <property type="component" value="Chromosome"/>
</dbReference>
<organism evidence="2 3">
    <name type="scientific">Bacillus infantis NRRL B-14911</name>
    <dbReference type="NCBI Taxonomy" id="1367477"/>
    <lineage>
        <taxon>Bacteria</taxon>
        <taxon>Bacillati</taxon>
        <taxon>Bacillota</taxon>
        <taxon>Bacilli</taxon>
        <taxon>Bacillales</taxon>
        <taxon>Bacillaceae</taxon>
        <taxon>Bacillus</taxon>
    </lineage>
</organism>
<protein>
    <recommendedName>
        <fullName evidence="1">AMP-dependent synthetase/ligase domain-containing protein</fullName>
    </recommendedName>
</protein>
<dbReference type="STRING" id="1367477.N288_03690"/>
<sequence>MNVSELLARKGRKYPNREALISGEERLSYKELNSRVNKLADALRARGYAKGDRILLFMPNVPEFVVTYFAAVRIGALIVPVNSRLT</sequence>
<reference evidence="2 3" key="1">
    <citation type="submission" date="2013-07" db="EMBL/GenBank/DDBJ databases">
        <title>Complete genome sequence of Bacillus infantis NRRL B-14911 that has potential to induce cardiac disease by antigenic mimicry.</title>
        <authorList>
            <person name="Massilamany C."/>
            <person name="Smith T.P.L."/>
            <person name="Loy J.D."/>
            <person name="Barletta R."/>
            <person name="Reddy J."/>
        </authorList>
    </citation>
    <scope>NUCLEOTIDE SEQUENCE [LARGE SCALE GENOMIC DNA]</scope>
    <source>
        <strain evidence="2 3">NRRL B-14911</strain>
    </source>
</reference>
<keyword evidence="3" id="KW-1185">Reference proteome</keyword>
<dbReference type="PATRIC" id="fig|1367477.3.peg.680"/>
<accession>U5L4W0</accession>
<dbReference type="PANTHER" id="PTHR43767">
    <property type="entry name" value="LONG-CHAIN-FATTY-ACID--COA LIGASE"/>
    <property type="match status" value="1"/>
</dbReference>
<dbReference type="PANTHER" id="PTHR43767:SF1">
    <property type="entry name" value="NONRIBOSOMAL PEPTIDE SYNTHASE PES1 (EUROFUNG)-RELATED"/>
    <property type="match status" value="1"/>
</dbReference>
<dbReference type="Gene3D" id="3.40.50.980">
    <property type="match status" value="1"/>
</dbReference>
<feature type="domain" description="AMP-dependent synthetase/ligase" evidence="1">
    <location>
        <begin position="8"/>
        <end position="86"/>
    </location>
</feature>
<evidence type="ECO:0000313" key="2">
    <source>
        <dbReference type="EMBL" id="AGX02699.1"/>
    </source>
</evidence>
<dbReference type="HOGENOM" id="CLU_2491341_0_0_9"/>
<gene>
    <name evidence="2" type="ORF">N288_03690</name>
</gene>
<dbReference type="AlphaFoldDB" id="U5L4W0"/>
<dbReference type="InterPro" id="IPR000873">
    <property type="entry name" value="AMP-dep_synth/lig_dom"/>
</dbReference>
<evidence type="ECO:0000259" key="1">
    <source>
        <dbReference type="Pfam" id="PF00501"/>
    </source>
</evidence>
<dbReference type="Pfam" id="PF00501">
    <property type="entry name" value="AMP-binding"/>
    <property type="match status" value="1"/>
</dbReference>
<dbReference type="EMBL" id="CP006643">
    <property type="protein sequence ID" value="AGX02699.1"/>
    <property type="molecule type" value="Genomic_DNA"/>
</dbReference>
<proteinExistence type="predicted"/>